<evidence type="ECO:0000259" key="9">
    <source>
        <dbReference type="SMART" id="SM00014"/>
    </source>
</evidence>
<evidence type="ECO:0000256" key="3">
    <source>
        <dbReference type="ARBA" id="ARBA00022692"/>
    </source>
</evidence>
<evidence type="ECO:0000256" key="8">
    <source>
        <dbReference type="SAM" id="Phobius"/>
    </source>
</evidence>
<dbReference type="GO" id="GO:0016787">
    <property type="term" value="F:hydrolase activity"/>
    <property type="evidence" value="ECO:0007669"/>
    <property type="project" value="UniProtKB-KW"/>
</dbReference>
<feature type="transmembrane region" description="Helical" evidence="8">
    <location>
        <begin position="39"/>
        <end position="59"/>
    </location>
</feature>
<keyword evidence="6 8" id="KW-0472">Membrane</keyword>
<accession>A0A9X4M453</accession>
<evidence type="ECO:0000256" key="4">
    <source>
        <dbReference type="ARBA" id="ARBA00022801"/>
    </source>
</evidence>
<dbReference type="InterPro" id="IPR036938">
    <property type="entry name" value="PAP2/HPO_sf"/>
</dbReference>
<feature type="region of interest" description="Disordered" evidence="7">
    <location>
        <begin position="202"/>
        <end position="225"/>
    </location>
</feature>
<dbReference type="AlphaFoldDB" id="A0A9X4M453"/>
<comment type="caution">
    <text evidence="10">The sequence shown here is derived from an EMBL/GenBank/DDBJ whole genome shotgun (WGS) entry which is preliminary data.</text>
</comment>
<sequence>MADIITDLAFDGSTIDGSWYLDTTRFAHDTSWLNGFMNVYTSIGVVLFAVFIVIGWWIARSARSSVMTALIAAPVSAVVAYVINDAIKSVVAEARPCYAYPGTFLIEKCPPLSDYSFPSNHSVVVAAVTVSLFFVSIRLGVVSAIAALLMGFSRVYVGAHYPHDVLVGLLVGVLVSLAVTLLAQRYATGLVDRMRGGPLQPVLGAPDRDGSEAAAHRVDPAGVGD</sequence>
<evidence type="ECO:0000256" key="2">
    <source>
        <dbReference type="ARBA" id="ARBA00022475"/>
    </source>
</evidence>
<feature type="domain" description="Phosphatidic acid phosphatase type 2/haloperoxidase" evidence="9">
    <location>
        <begin position="66"/>
        <end position="180"/>
    </location>
</feature>
<dbReference type="Pfam" id="PF01569">
    <property type="entry name" value="PAP2"/>
    <property type="match status" value="1"/>
</dbReference>
<dbReference type="RefSeq" id="WP_332520530.1">
    <property type="nucleotide sequence ID" value="NZ_JANRHA010000013.1"/>
</dbReference>
<evidence type="ECO:0000256" key="1">
    <source>
        <dbReference type="ARBA" id="ARBA00004651"/>
    </source>
</evidence>
<dbReference type="PANTHER" id="PTHR14969:SF62">
    <property type="entry name" value="DECAPRENYLPHOSPHORYL-5-PHOSPHORIBOSE PHOSPHATASE RV3807C-RELATED"/>
    <property type="match status" value="1"/>
</dbReference>
<dbReference type="GO" id="GO:0005886">
    <property type="term" value="C:plasma membrane"/>
    <property type="evidence" value="ECO:0007669"/>
    <property type="project" value="UniProtKB-SubCell"/>
</dbReference>
<feature type="transmembrane region" description="Helical" evidence="8">
    <location>
        <begin position="165"/>
        <end position="187"/>
    </location>
</feature>
<dbReference type="InterPro" id="IPR000326">
    <property type="entry name" value="PAP2/HPO"/>
</dbReference>
<protein>
    <submittedName>
        <fullName evidence="10">Phosphatase PAP2 family protein</fullName>
    </submittedName>
</protein>
<evidence type="ECO:0000256" key="5">
    <source>
        <dbReference type="ARBA" id="ARBA00022989"/>
    </source>
</evidence>
<keyword evidence="3 8" id="KW-0812">Transmembrane</keyword>
<reference evidence="10" key="1">
    <citation type="submission" date="2022-08" db="EMBL/GenBank/DDBJ databases">
        <title>Genome analysis of Corynebacteriales strain.</title>
        <authorList>
            <person name="Lee S.D."/>
        </authorList>
    </citation>
    <scope>NUCLEOTIDE SEQUENCE</scope>
    <source>
        <strain evidence="10">D3-21</strain>
    </source>
</reference>
<organism evidence="10 11">
    <name type="scientific">Speluncibacter jeojiensis</name>
    <dbReference type="NCBI Taxonomy" id="2710754"/>
    <lineage>
        <taxon>Bacteria</taxon>
        <taxon>Bacillati</taxon>
        <taxon>Actinomycetota</taxon>
        <taxon>Actinomycetes</taxon>
        <taxon>Mycobacteriales</taxon>
        <taxon>Speluncibacteraceae</taxon>
        <taxon>Speluncibacter</taxon>
    </lineage>
</organism>
<comment type="subcellular location">
    <subcellularLocation>
        <location evidence="1">Cell membrane</location>
        <topology evidence="1">Multi-pass membrane protein</topology>
    </subcellularLocation>
</comment>
<evidence type="ECO:0000313" key="10">
    <source>
        <dbReference type="EMBL" id="MDG3016442.1"/>
    </source>
</evidence>
<dbReference type="EMBL" id="JANRHA010000013">
    <property type="protein sequence ID" value="MDG3016442.1"/>
    <property type="molecule type" value="Genomic_DNA"/>
</dbReference>
<evidence type="ECO:0000256" key="6">
    <source>
        <dbReference type="ARBA" id="ARBA00023136"/>
    </source>
</evidence>
<feature type="compositionally biased region" description="Basic and acidic residues" evidence="7">
    <location>
        <begin position="206"/>
        <end position="219"/>
    </location>
</feature>
<gene>
    <name evidence="10" type="ORF">NVS88_17950</name>
</gene>
<dbReference type="SMART" id="SM00014">
    <property type="entry name" value="acidPPc"/>
    <property type="match status" value="1"/>
</dbReference>
<evidence type="ECO:0000256" key="7">
    <source>
        <dbReference type="SAM" id="MobiDB-lite"/>
    </source>
</evidence>
<dbReference type="SUPFAM" id="SSF48317">
    <property type="entry name" value="Acid phosphatase/Vanadium-dependent haloperoxidase"/>
    <property type="match status" value="1"/>
</dbReference>
<feature type="transmembrane region" description="Helical" evidence="8">
    <location>
        <begin position="66"/>
        <end position="83"/>
    </location>
</feature>
<keyword evidence="4" id="KW-0378">Hydrolase</keyword>
<feature type="transmembrane region" description="Helical" evidence="8">
    <location>
        <begin position="123"/>
        <end position="153"/>
    </location>
</feature>
<keyword evidence="5 8" id="KW-1133">Transmembrane helix</keyword>
<evidence type="ECO:0000313" key="11">
    <source>
        <dbReference type="Proteomes" id="UP001152755"/>
    </source>
</evidence>
<dbReference type="Proteomes" id="UP001152755">
    <property type="component" value="Unassembled WGS sequence"/>
</dbReference>
<dbReference type="PANTHER" id="PTHR14969">
    <property type="entry name" value="SPHINGOSINE-1-PHOSPHATE PHOSPHOHYDROLASE"/>
    <property type="match status" value="1"/>
</dbReference>
<name>A0A9X4M453_9ACTN</name>
<dbReference type="Gene3D" id="1.20.144.10">
    <property type="entry name" value="Phosphatidic acid phosphatase type 2/haloperoxidase"/>
    <property type="match status" value="2"/>
</dbReference>
<keyword evidence="11" id="KW-1185">Reference proteome</keyword>
<keyword evidence="2" id="KW-1003">Cell membrane</keyword>
<proteinExistence type="predicted"/>